<sequence>MKGVIFEKQGADPKVVDDLEKPSPGPDQLLVKSIWTAINPVDHFMAAYGMLVVSWPLGLGVDAAGIVVEAGSEATSKYGFTSGDQVFGCTRVGMLGYTGAQEYFLFDAAVTLRKPGNISLLEAATLGVASETACLGLFDGLKLTLPDPKNLPASKEEWIVILGGASNVGKAAIQLAKATGYKVVSSCSSKSAAVVKEIGAVPFDYKQALEDQVKAVLDITGGDVARIYDVVAGDDPVLAKELFKASKSTEKFFATTNDWSGIGDFEGGKTYLVAMGTVGRPEATELNRKVATYIPVITGLIEAGKLLPTEYEVIGNGGFDDAVKAYHHQLAGAGGSKKVVVKIQDE</sequence>
<dbReference type="STRING" id="86049.A0A1C1D1R2"/>
<gene>
    <name evidence="4" type="ORF">CLCR_02980</name>
</gene>
<comment type="similarity">
    <text evidence="1">Belongs to the zinc-containing alcohol dehydrogenase family.</text>
</comment>
<dbReference type="SUPFAM" id="SSF50129">
    <property type="entry name" value="GroES-like"/>
    <property type="match status" value="1"/>
</dbReference>
<dbReference type="GO" id="GO:0016651">
    <property type="term" value="F:oxidoreductase activity, acting on NAD(P)H"/>
    <property type="evidence" value="ECO:0007669"/>
    <property type="project" value="InterPro"/>
</dbReference>
<dbReference type="VEuPathDB" id="FungiDB:G647_04819"/>
<keyword evidence="2" id="KW-0560">Oxidoreductase</keyword>
<accession>A0A1C1D1R2</accession>
<dbReference type="PANTHER" id="PTHR45348">
    <property type="entry name" value="HYPOTHETICAL OXIDOREDUCTASE (EUROFUNG)"/>
    <property type="match status" value="1"/>
</dbReference>
<dbReference type="AlphaFoldDB" id="A0A1C1D1R2"/>
<dbReference type="OrthoDB" id="9992527at2759"/>
<dbReference type="InterPro" id="IPR047122">
    <property type="entry name" value="Trans-enoyl_RdTase-like"/>
</dbReference>
<dbReference type="InterPro" id="IPR020843">
    <property type="entry name" value="ER"/>
</dbReference>
<evidence type="ECO:0000256" key="1">
    <source>
        <dbReference type="ARBA" id="ARBA00008072"/>
    </source>
</evidence>
<evidence type="ECO:0000256" key="2">
    <source>
        <dbReference type="ARBA" id="ARBA00023002"/>
    </source>
</evidence>
<dbReference type="InterPro" id="IPR013154">
    <property type="entry name" value="ADH-like_N"/>
</dbReference>
<feature type="domain" description="Enoyl reductase (ER)" evidence="3">
    <location>
        <begin position="10"/>
        <end position="341"/>
    </location>
</feature>
<dbReference type="Gene3D" id="3.40.50.720">
    <property type="entry name" value="NAD(P)-binding Rossmann-like Domain"/>
    <property type="match status" value="1"/>
</dbReference>
<keyword evidence="5" id="KW-1185">Reference proteome</keyword>
<evidence type="ECO:0000259" key="3">
    <source>
        <dbReference type="SMART" id="SM00829"/>
    </source>
</evidence>
<dbReference type="InterPro" id="IPR011032">
    <property type="entry name" value="GroES-like_sf"/>
</dbReference>
<dbReference type="SMART" id="SM00829">
    <property type="entry name" value="PKS_ER"/>
    <property type="match status" value="1"/>
</dbReference>
<reference evidence="5" key="1">
    <citation type="submission" date="2015-07" db="EMBL/GenBank/DDBJ databases">
        <authorList>
            <person name="Teixeira M.M."/>
            <person name="Souza R.C."/>
            <person name="Almeida L.G."/>
            <person name="Vicente V.A."/>
            <person name="de Hoog S."/>
            <person name="Bocca A.L."/>
            <person name="de Almeida S.R."/>
            <person name="Vasconcelos A.T."/>
            <person name="Felipe M.S."/>
        </authorList>
    </citation>
    <scope>NUCLEOTIDE SEQUENCE [LARGE SCALE GENOMIC DNA]</scope>
    <source>
        <strain evidence="5">KSF</strain>
    </source>
</reference>
<dbReference type="Proteomes" id="UP000094526">
    <property type="component" value="Unassembled WGS sequence"/>
</dbReference>
<dbReference type="PANTHER" id="PTHR45348:SF2">
    <property type="entry name" value="ZINC-TYPE ALCOHOL DEHYDROGENASE-LIKE PROTEIN C2E1P3.01"/>
    <property type="match status" value="1"/>
</dbReference>
<dbReference type="CDD" id="cd08249">
    <property type="entry name" value="enoyl_reductase_like"/>
    <property type="match status" value="1"/>
</dbReference>
<dbReference type="SUPFAM" id="SSF51735">
    <property type="entry name" value="NAD(P)-binding Rossmann-fold domains"/>
    <property type="match status" value="1"/>
</dbReference>
<name>A0A1C1D1R2_9EURO</name>
<evidence type="ECO:0000313" key="5">
    <source>
        <dbReference type="Proteomes" id="UP000094526"/>
    </source>
</evidence>
<protein>
    <submittedName>
        <fullName evidence="4">NADPH2:quinone reductase</fullName>
    </submittedName>
</protein>
<dbReference type="Gene3D" id="3.90.180.10">
    <property type="entry name" value="Medium-chain alcohol dehydrogenases, catalytic domain"/>
    <property type="match status" value="1"/>
</dbReference>
<evidence type="ECO:0000313" key="4">
    <source>
        <dbReference type="EMBL" id="OCT54719.1"/>
    </source>
</evidence>
<dbReference type="InterPro" id="IPR036291">
    <property type="entry name" value="NAD(P)-bd_dom_sf"/>
</dbReference>
<dbReference type="Pfam" id="PF08240">
    <property type="entry name" value="ADH_N"/>
    <property type="match status" value="1"/>
</dbReference>
<dbReference type="eggNOG" id="KOG1198">
    <property type="taxonomic scope" value="Eukaryota"/>
</dbReference>
<dbReference type="VEuPathDB" id="FungiDB:CLCR_02980"/>
<comment type="caution">
    <text evidence="4">The sequence shown here is derived from an EMBL/GenBank/DDBJ whole genome shotgun (WGS) entry which is preliminary data.</text>
</comment>
<proteinExistence type="inferred from homology"/>
<dbReference type="EMBL" id="LGRB01000003">
    <property type="protein sequence ID" value="OCT54719.1"/>
    <property type="molecule type" value="Genomic_DNA"/>
</dbReference>
<organism evidence="4 5">
    <name type="scientific">Cladophialophora carrionii</name>
    <dbReference type="NCBI Taxonomy" id="86049"/>
    <lineage>
        <taxon>Eukaryota</taxon>
        <taxon>Fungi</taxon>
        <taxon>Dikarya</taxon>
        <taxon>Ascomycota</taxon>
        <taxon>Pezizomycotina</taxon>
        <taxon>Eurotiomycetes</taxon>
        <taxon>Chaetothyriomycetidae</taxon>
        <taxon>Chaetothyriales</taxon>
        <taxon>Herpotrichiellaceae</taxon>
        <taxon>Cladophialophora</taxon>
    </lineage>
</organism>